<dbReference type="Gene3D" id="3.40.50.1820">
    <property type="entry name" value="alpha/beta hydrolase"/>
    <property type="match status" value="1"/>
</dbReference>
<reference evidence="3 4" key="1">
    <citation type="submission" date="2015-11" db="EMBL/GenBank/DDBJ databases">
        <title>Draft genome sequences of new species of the genus Lactobacillus isolated from orchardgrass silage.</title>
        <authorList>
            <person name="Tohno M."/>
            <person name="Tanizawa Y."/>
            <person name="Arita M."/>
        </authorList>
    </citation>
    <scope>NUCLEOTIDE SEQUENCE [LARGE SCALE GENOMIC DNA]</scope>
    <source>
        <strain evidence="3 4">IWT126</strain>
    </source>
</reference>
<dbReference type="Pfam" id="PF20434">
    <property type="entry name" value="BD-FAE"/>
    <property type="match status" value="1"/>
</dbReference>
<dbReference type="PANTHER" id="PTHR48081:SF6">
    <property type="entry name" value="PEPTIDASE S9 PROLYL OLIGOPEPTIDASE CATALYTIC DOMAIN-CONTAINING PROTEIN"/>
    <property type="match status" value="1"/>
</dbReference>
<dbReference type="Proteomes" id="UP000198402">
    <property type="component" value="Unassembled WGS sequence"/>
</dbReference>
<accession>A0A1Z5H514</accession>
<dbReference type="SUPFAM" id="SSF53474">
    <property type="entry name" value="alpha/beta-Hydrolases"/>
    <property type="match status" value="1"/>
</dbReference>
<evidence type="ECO:0000313" key="3">
    <source>
        <dbReference type="EMBL" id="GAT18014.1"/>
    </source>
</evidence>
<dbReference type="InterPro" id="IPR050300">
    <property type="entry name" value="GDXG_lipolytic_enzyme"/>
</dbReference>
<protein>
    <submittedName>
        <fullName evidence="3">Acetyl esterase</fullName>
    </submittedName>
</protein>
<dbReference type="InterPro" id="IPR029058">
    <property type="entry name" value="AB_hydrolase_fold"/>
</dbReference>
<organism evidence="3 4">
    <name type="scientific">Secundilactobacillus silagei JCM 19001</name>
    <dbReference type="NCBI Taxonomy" id="1302250"/>
    <lineage>
        <taxon>Bacteria</taxon>
        <taxon>Bacillati</taxon>
        <taxon>Bacillota</taxon>
        <taxon>Bacilli</taxon>
        <taxon>Lactobacillales</taxon>
        <taxon>Lactobacillaceae</taxon>
        <taxon>Secundilactobacillus</taxon>
    </lineage>
</organism>
<evidence type="ECO:0000313" key="4">
    <source>
        <dbReference type="Proteomes" id="UP000198402"/>
    </source>
</evidence>
<proteinExistence type="predicted"/>
<dbReference type="GO" id="GO:0016787">
    <property type="term" value="F:hydrolase activity"/>
    <property type="evidence" value="ECO:0007669"/>
    <property type="project" value="UniProtKB-KW"/>
</dbReference>
<dbReference type="InterPro" id="IPR049492">
    <property type="entry name" value="BD-FAE-like_dom"/>
</dbReference>
<dbReference type="STRING" id="1302250.GCA_001313225_00383"/>
<comment type="caution">
    <text evidence="3">The sequence shown here is derived from an EMBL/GenBank/DDBJ whole genome shotgun (WGS) entry which is preliminary data.</text>
</comment>
<name>A0A1Z5H514_9LACO</name>
<dbReference type="OrthoDB" id="9794725at2"/>
<dbReference type="RefSeq" id="WP_089136089.1">
    <property type="nucleotide sequence ID" value="NZ_BCMG01000001.1"/>
</dbReference>
<keyword evidence="1" id="KW-0378">Hydrolase</keyword>
<feature type="domain" description="BD-FAE-like" evidence="2">
    <location>
        <begin position="25"/>
        <end position="124"/>
    </location>
</feature>
<gene>
    <name evidence="3" type="ORF">IWT126_00271</name>
</gene>
<dbReference type="PANTHER" id="PTHR48081">
    <property type="entry name" value="AB HYDROLASE SUPERFAMILY PROTEIN C4A8.06C"/>
    <property type="match status" value="1"/>
</dbReference>
<keyword evidence="4" id="KW-1185">Reference proteome</keyword>
<dbReference type="AlphaFoldDB" id="A0A1Z5H514"/>
<evidence type="ECO:0000256" key="1">
    <source>
        <dbReference type="ARBA" id="ARBA00022801"/>
    </source>
</evidence>
<sequence>MQIVKESLGDDTAAYLQGYLRQTDPDNPDQTYPAIIVVPGGSYTHIPEQQSETLAMAFANLGYQAFYLRYSFVAEKQPLHPAPLVELGKSMALLRQHAADWLIDPESIAIAGFSVGGHIVALYNDYWASEWLTDQVGTTADELQPQAILLGYPVISPKLGFPTKDGVLAQWADDPDVIAADEHVNAHNAPTFIWATADDPLVPSANSLAYASALNTAQIPMELHLFNHGPHGLALANHLTAWKRDANQPHVAHWLKLAEEWLNATL</sequence>
<evidence type="ECO:0000259" key="2">
    <source>
        <dbReference type="Pfam" id="PF20434"/>
    </source>
</evidence>
<dbReference type="EMBL" id="BCMG01000001">
    <property type="protein sequence ID" value="GAT18014.1"/>
    <property type="molecule type" value="Genomic_DNA"/>
</dbReference>